<dbReference type="InterPro" id="IPR051676">
    <property type="entry name" value="UPF0053_domain"/>
</dbReference>
<evidence type="ECO:0000256" key="6">
    <source>
        <dbReference type="ARBA" id="ARBA00022989"/>
    </source>
</evidence>
<evidence type="ECO:0008006" key="16">
    <source>
        <dbReference type="Google" id="ProtNLM"/>
    </source>
</evidence>
<evidence type="ECO:0000256" key="1">
    <source>
        <dbReference type="ARBA" id="ARBA00004651"/>
    </source>
</evidence>
<dbReference type="InterPro" id="IPR044751">
    <property type="entry name" value="Ion_transp-like_CBS"/>
</dbReference>
<keyword evidence="4 10" id="KW-0812">Transmembrane</keyword>
<sequence length="452" mass="51160">MEGRLWLEILILAILILLNGVCSLAEIAIVGARKTKLAEMAEKGDKGAKAALKAAENTEEMFSTIQISITAIGIFTGMFSGASLSTPLARELSKIPLLSTHAEWLSIVIVIACVTYVMLIVGELVPKWIGFAIPEKASCYLAKPMMRLSLLCKPLIIFCNFTTQLIVKSLGINMEEERPVSEEEIKVLLRQGAKLGTFDKEEPELVDRIFELNDRTVADCMTSRVQLIWIDLEEEVDEVWRTIKTTSHFRMPVGNGSLDEFKGLVDISRVLLKHQENMDRPIKATIMKSIYEPLYIPETLTLTKALQIFKTKGVHEAIVIDEYGTLSGLVTLHDILEQIVGDMPGDEDDILEEKNKFVKETDNIWIIDGLCSIDEFREFFKIENELPHEEDAYYKTVGGFVTYLFGYIPDTNDETTFKNLTFKVISQDNHRIEKVKMTIKEIPKEKTDDKQQ</sequence>
<dbReference type="RefSeq" id="WP_007554896.1">
    <property type="nucleotide sequence ID" value="NZ_AENT01000024.1"/>
</dbReference>
<comment type="caution">
    <text evidence="14">The sequence shown here is derived from an EMBL/GenBank/DDBJ whole genome shotgun (WGS) entry which is preliminary data.</text>
</comment>
<dbReference type="InterPro" id="IPR000644">
    <property type="entry name" value="CBS_dom"/>
</dbReference>
<evidence type="ECO:0000256" key="3">
    <source>
        <dbReference type="ARBA" id="ARBA00022475"/>
    </source>
</evidence>
<dbReference type="InterPro" id="IPR036318">
    <property type="entry name" value="FAD-bd_PCMH-like_sf"/>
</dbReference>
<dbReference type="PANTHER" id="PTHR43099:SF5">
    <property type="entry name" value="HLYC_CORC FAMILY TRANSPORTER"/>
    <property type="match status" value="1"/>
</dbReference>
<evidence type="ECO:0000313" key="14">
    <source>
        <dbReference type="EMBL" id="EFR42606.1"/>
    </source>
</evidence>
<protein>
    <recommendedName>
        <fullName evidence="16">CBS domain protein</fullName>
    </recommendedName>
</protein>
<reference evidence="14 15" key="1">
    <citation type="submission" date="2010-11" db="EMBL/GenBank/DDBJ databases">
        <authorList>
            <person name="Durkin A.S."/>
            <person name="Madupu R."/>
            <person name="Torralba M."/>
            <person name="Gillis M."/>
            <person name="Methe B."/>
            <person name="Sutton G."/>
            <person name="Nelson K.E."/>
        </authorList>
    </citation>
    <scope>NUCLEOTIDE SEQUENCE [LARGE SCALE GENOMIC DNA]</scope>
    <source>
        <strain evidence="14 15">UPII 345-E</strain>
    </source>
</reference>
<comment type="similarity">
    <text evidence="2">Belongs to the UPF0053 family.</text>
</comment>
<dbReference type="Pfam" id="PF00571">
    <property type="entry name" value="CBS"/>
    <property type="match status" value="1"/>
</dbReference>
<comment type="subcellular location">
    <subcellularLocation>
        <location evidence="1">Cell membrane</location>
        <topology evidence="1">Multi-pass membrane protein</topology>
    </subcellularLocation>
</comment>
<dbReference type="PANTHER" id="PTHR43099">
    <property type="entry name" value="UPF0053 PROTEIN YRKA"/>
    <property type="match status" value="1"/>
</dbReference>
<keyword evidence="8 10" id="KW-0472">Membrane</keyword>
<dbReference type="GO" id="GO:0005886">
    <property type="term" value="C:plasma membrane"/>
    <property type="evidence" value="ECO:0007669"/>
    <property type="project" value="UniProtKB-SubCell"/>
</dbReference>
<feature type="domain" description="CNNM transmembrane" evidence="13">
    <location>
        <begin position="1"/>
        <end position="202"/>
    </location>
</feature>
<dbReference type="Pfam" id="PF01595">
    <property type="entry name" value="CNNM"/>
    <property type="match status" value="1"/>
</dbReference>
<evidence type="ECO:0000256" key="7">
    <source>
        <dbReference type="ARBA" id="ARBA00023122"/>
    </source>
</evidence>
<dbReference type="SUPFAM" id="SSF56176">
    <property type="entry name" value="FAD-binding/transporter-associated domain-like"/>
    <property type="match status" value="1"/>
</dbReference>
<dbReference type="eggNOG" id="COG1253">
    <property type="taxonomic scope" value="Bacteria"/>
</dbReference>
<evidence type="ECO:0000256" key="8">
    <source>
        <dbReference type="ARBA" id="ARBA00023136"/>
    </source>
</evidence>
<dbReference type="Pfam" id="PF03471">
    <property type="entry name" value="CorC_HlyC"/>
    <property type="match status" value="1"/>
</dbReference>
<evidence type="ECO:0000256" key="11">
    <source>
        <dbReference type="SAM" id="Phobius"/>
    </source>
</evidence>
<dbReference type="InterPro" id="IPR046342">
    <property type="entry name" value="CBS_dom_sf"/>
</dbReference>
<dbReference type="SMART" id="SM01091">
    <property type="entry name" value="CorC_HlyC"/>
    <property type="match status" value="1"/>
</dbReference>
<feature type="transmembrane region" description="Helical" evidence="11">
    <location>
        <begin position="6"/>
        <end position="30"/>
    </location>
</feature>
<evidence type="ECO:0000256" key="9">
    <source>
        <dbReference type="PROSITE-ProRule" id="PRU00703"/>
    </source>
</evidence>
<dbReference type="PROSITE" id="PS51846">
    <property type="entry name" value="CNNM"/>
    <property type="match status" value="1"/>
</dbReference>
<dbReference type="OrthoDB" id="9798188at2"/>
<dbReference type="EMBL" id="AENT01000024">
    <property type="protein sequence ID" value="EFR42606.1"/>
    <property type="molecule type" value="Genomic_DNA"/>
</dbReference>
<evidence type="ECO:0000313" key="15">
    <source>
        <dbReference type="Proteomes" id="UP000004594"/>
    </source>
</evidence>
<feature type="domain" description="CBS" evidence="12">
    <location>
        <begin position="287"/>
        <end position="347"/>
    </location>
</feature>
<gene>
    <name evidence="14" type="ORF">HMPREF9220_0465</name>
</gene>
<accession>E4L9N7</accession>
<dbReference type="Proteomes" id="UP000004594">
    <property type="component" value="Unassembled WGS sequence"/>
</dbReference>
<dbReference type="AlphaFoldDB" id="E4L9N7"/>
<keyword evidence="7 9" id="KW-0129">CBS domain</keyword>
<organism evidence="14 15">
    <name type="scientific">Dialister micraerophilus UPII 345-E</name>
    <dbReference type="NCBI Taxonomy" id="910314"/>
    <lineage>
        <taxon>Bacteria</taxon>
        <taxon>Bacillati</taxon>
        <taxon>Bacillota</taxon>
        <taxon>Negativicutes</taxon>
        <taxon>Veillonellales</taxon>
        <taxon>Veillonellaceae</taxon>
        <taxon>Dialister</taxon>
    </lineage>
</organism>
<dbReference type="CDD" id="cd04590">
    <property type="entry name" value="CBS_pair_CorC_HlyC_assoc"/>
    <property type="match status" value="1"/>
</dbReference>
<dbReference type="InterPro" id="IPR005170">
    <property type="entry name" value="Transptr-assoc_dom"/>
</dbReference>
<keyword evidence="3" id="KW-1003">Cell membrane</keyword>
<proteinExistence type="inferred from homology"/>
<keyword evidence="5" id="KW-0677">Repeat</keyword>
<name>E4L9N7_9FIRM</name>
<dbReference type="PROSITE" id="PS51371">
    <property type="entry name" value="CBS"/>
    <property type="match status" value="1"/>
</dbReference>
<dbReference type="Gene3D" id="3.10.580.10">
    <property type="entry name" value="CBS-domain"/>
    <property type="match status" value="1"/>
</dbReference>
<dbReference type="GO" id="GO:0050660">
    <property type="term" value="F:flavin adenine dinucleotide binding"/>
    <property type="evidence" value="ECO:0007669"/>
    <property type="project" value="InterPro"/>
</dbReference>
<feature type="transmembrane region" description="Helical" evidence="11">
    <location>
        <begin position="62"/>
        <end position="84"/>
    </location>
</feature>
<feature type="transmembrane region" description="Helical" evidence="11">
    <location>
        <begin position="104"/>
        <end position="125"/>
    </location>
</feature>
<evidence type="ECO:0000256" key="2">
    <source>
        <dbReference type="ARBA" id="ARBA00006337"/>
    </source>
</evidence>
<evidence type="ECO:0000256" key="10">
    <source>
        <dbReference type="PROSITE-ProRule" id="PRU01193"/>
    </source>
</evidence>
<keyword evidence="6 10" id="KW-1133">Transmembrane helix</keyword>
<evidence type="ECO:0000256" key="5">
    <source>
        <dbReference type="ARBA" id="ARBA00022737"/>
    </source>
</evidence>
<dbReference type="InterPro" id="IPR016169">
    <property type="entry name" value="FAD-bd_PCMH_sub2"/>
</dbReference>
<dbReference type="SUPFAM" id="SSF54631">
    <property type="entry name" value="CBS-domain pair"/>
    <property type="match status" value="1"/>
</dbReference>
<evidence type="ECO:0000256" key="4">
    <source>
        <dbReference type="ARBA" id="ARBA00022692"/>
    </source>
</evidence>
<dbReference type="SMART" id="SM00116">
    <property type="entry name" value="CBS"/>
    <property type="match status" value="1"/>
</dbReference>
<dbReference type="Gene3D" id="3.30.465.10">
    <property type="match status" value="1"/>
</dbReference>
<evidence type="ECO:0000259" key="12">
    <source>
        <dbReference type="PROSITE" id="PS51371"/>
    </source>
</evidence>
<evidence type="ECO:0000259" key="13">
    <source>
        <dbReference type="PROSITE" id="PS51846"/>
    </source>
</evidence>
<dbReference type="InterPro" id="IPR002550">
    <property type="entry name" value="CNNM"/>
</dbReference>